<evidence type="ECO:0000256" key="8">
    <source>
        <dbReference type="ARBA" id="ARBA00049299"/>
    </source>
</evidence>
<comment type="caution">
    <text evidence="11">The sequence shown here is derived from an EMBL/GenBank/DDBJ whole genome shotgun (WGS) entry which is preliminary data.</text>
</comment>
<dbReference type="SUPFAM" id="SSF56112">
    <property type="entry name" value="Protein kinase-like (PK-like)"/>
    <property type="match status" value="1"/>
</dbReference>
<proteinExistence type="inferred from homology"/>
<comment type="catalytic activity">
    <reaction evidence="7">
        <text>L-seryl-[protein] + ATP = O-phospho-L-seryl-[protein] + ADP + H(+)</text>
        <dbReference type="Rhea" id="RHEA:17989"/>
        <dbReference type="Rhea" id="RHEA-COMP:9863"/>
        <dbReference type="Rhea" id="RHEA-COMP:11604"/>
        <dbReference type="ChEBI" id="CHEBI:15378"/>
        <dbReference type="ChEBI" id="CHEBI:29999"/>
        <dbReference type="ChEBI" id="CHEBI:30616"/>
        <dbReference type="ChEBI" id="CHEBI:83421"/>
        <dbReference type="ChEBI" id="CHEBI:456216"/>
        <dbReference type="EC" id="2.7.12.2"/>
    </reaction>
</comment>
<dbReference type="GO" id="GO:0004708">
    <property type="term" value="F:MAP kinase kinase activity"/>
    <property type="evidence" value="ECO:0007669"/>
    <property type="project" value="UniProtKB-EC"/>
</dbReference>
<dbReference type="PANTHER" id="PTHR48013:SF9">
    <property type="entry name" value="DUAL SPECIFICITY MITOGEN-ACTIVATED PROTEIN KINASE KINASE 5"/>
    <property type="match status" value="1"/>
</dbReference>
<comment type="similarity">
    <text evidence="5">Belongs to the protein kinase superfamily. STE Ser/Thr protein kinase family. MAP kinase kinase subfamily.</text>
</comment>
<evidence type="ECO:0000313" key="11">
    <source>
        <dbReference type="EMBL" id="ETO27257.1"/>
    </source>
</evidence>
<dbReference type="SMART" id="SM00220">
    <property type="entry name" value="S_TKc"/>
    <property type="match status" value="1"/>
</dbReference>
<sequence>PSQLADDEQSKMQAINPNDVRMWNEPFGKGSSGRVYKAIYLPLCQIVAAKVTSRLDTITVKQLLEEYEAQVHLLPVCQQLMQIYGWYRDMKNNEVVILLEYMDMGSVYDSCFPSARVDALNATPEEMERSGHKQISIESLSFDQLRFIAREVLLGLHHLHSQSKPLVNSRLFFFCFRFFHLIVCGQKKILKKEPPINNNNKKKVHGDIKPQNILLSCSGEVKIADFGLLRQLESPQDTCQSMEGTMKYFAPERANGSVQTLRTHLEKKKKKIFLIKLSQKQGVNFDNTHKIGYNKTEELLPDSDLDLFQIVNGINVENYIESSAPVEFVSFLKQCLVQDPAKRPNTFALLQYPFVTMHWGPVLPSLPISSKTQATHKANDFIVEFAVKEHDQNTLDKLLAWLEEWIMTPANAQIFEKGNPDDMKQCVRNLAKCSGYSPNYIDTYIEDVYRELLTK</sequence>
<protein>
    <recommendedName>
        <fullName evidence="6">mitogen-activated protein kinase kinase</fullName>
        <ecNumber evidence="6">2.7.12.2</ecNumber>
    </recommendedName>
</protein>
<keyword evidence="3 11" id="KW-0418">Kinase</keyword>
<reference evidence="11 12" key="1">
    <citation type="journal article" date="2013" name="Curr. Biol.">
        <title>The Genome of the Foraminiferan Reticulomyxa filosa.</title>
        <authorList>
            <person name="Glockner G."/>
            <person name="Hulsmann N."/>
            <person name="Schleicher M."/>
            <person name="Noegel A.A."/>
            <person name="Eichinger L."/>
            <person name="Gallinger C."/>
            <person name="Pawlowski J."/>
            <person name="Sierra R."/>
            <person name="Euteneuer U."/>
            <person name="Pillet L."/>
            <person name="Moustafa A."/>
            <person name="Platzer M."/>
            <person name="Groth M."/>
            <person name="Szafranski K."/>
            <person name="Schliwa M."/>
        </authorList>
    </citation>
    <scope>NUCLEOTIDE SEQUENCE [LARGE SCALE GENOMIC DNA]</scope>
</reference>
<dbReference type="PANTHER" id="PTHR48013">
    <property type="entry name" value="DUAL SPECIFICITY MITOGEN-ACTIVATED PROTEIN KINASE KINASE 5-RELATED"/>
    <property type="match status" value="1"/>
</dbReference>
<name>X6NPF2_RETFI</name>
<keyword evidence="4" id="KW-0067">ATP-binding</keyword>
<accession>X6NPF2</accession>
<organism evidence="11 12">
    <name type="scientific">Reticulomyxa filosa</name>
    <dbReference type="NCBI Taxonomy" id="46433"/>
    <lineage>
        <taxon>Eukaryota</taxon>
        <taxon>Sar</taxon>
        <taxon>Rhizaria</taxon>
        <taxon>Retaria</taxon>
        <taxon>Foraminifera</taxon>
        <taxon>Monothalamids</taxon>
        <taxon>Reticulomyxidae</taxon>
        <taxon>Reticulomyxa</taxon>
    </lineage>
</organism>
<dbReference type="EMBL" id="ASPP01007368">
    <property type="protein sequence ID" value="ETO27257.1"/>
    <property type="molecule type" value="Genomic_DNA"/>
</dbReference>
<evidence type="ECO:0000256" key="2">
    <source>
        <dbReference type="ARBA" id="ARBA00022741"/>
    </source>
</evidence>
<evidence type="ECO:0000256" key="7">
    <source>
        <dbReference type="ARBA" id="ARBA00049014"/>
    </source>
</evidence>
<evidence type="ECO:0000259" key="10">
    <source>
        <dbReference type="PROSITE" id="PS50011"/>
    </source>
</evidence>
<evidence type="ECO:0000256" key="3">
    <source>
        <dbReference type="ARBA" id="ARBA00022777"/>
    </source>
</evidence>
<evidence type="ECO:0000256" key="4">
    <source>
        <dbReference type="ARBA" id="ARBA00022840"/>
    </source>
</evidence>
<gene>
    <name evidence="11" type="ORF">RFI_09877</name>
</gene>
<keyword evidence="2" id="KW-0547">Nucleotide-binding</keyword>
<comment type="catalytic activity">
    <reaction evidence="9">
        <text>L-tyrosyl-[protein] + ATP = O-phospho-L-tyrosyl-[protein] + ADP + H(+)</text>
        <dbReference type="Rhea" id="RHEA:10596"/>
        <dbReference type="Rhea" id="RHEA-COMP:10136"/>
        <dbReference type="Rhea" id="RHEA-COMP:20101"/>
        <dbReference type="ChEBI" id="CHEBI:15378"/>
        <dbReference type="ChEBI" id="CHEBI:30616"/>
        <dbReference type="ChEBI" id="CHEBI:46858"/>
        <dbReference type="ChEBI" id="CHEBI:61978"/>
        <dbReference type="ChEBI" id="CHEBI:456216"/>
        <dbReference type="EC" id="2.7.12.2"/>
    </reaction>
</comment>
<evidence type="ECO:0000256" key="6">
    <source>
        <dbReference type="ARBA" id="ARBA00038999"/>
    </source>
</evidence>
<keyword evidence="12" id="KW-1185">Reference proteome</keyword>
<dbReference type="InterPro" id="IPR011009">
    <property type="entry name" value="Kinase-like_dom_sf"/>
</dbReference>
<dbReference type="Gene3D" id="1.10.510.10">
    <property type="entry name" value="Transferase(Phosphotransferase) domain 1"/>
    <property type="match status" value="2"/>
</dbReference>
<dbReference type="Pfam" id="PF00069">
    <property type="entry name" value="Pkinase"/>
    <property type="match status" value="2"/>
</dbReference>
<dbReference type="Gene3D" id="3.30.200.20">
    <property type="entry name" value="Phosphorylase Kinase, domain 1"/>
    <property type="match status" value="1"/>
</dbReference>
<dbReference type="OrthoDB" id="10252354at2759"/>
<evidence type="ECO:0000313" key="12">
    <source>
        <dbReference type="Proteomes" id="UP000023152"/>
    </source>
</evidence>
<dbReference type="EC" id="2.7.12.2" evidence="6"/>
<dbReference type="GO" id="GO:0005524">
    <property type="term" value="F:ATP binding"/>
    <property type="evidence" value="ECO:0007669"/>
    <property type="project" value="UniProtKB-KW"/>
</dbReference>
<dbReference type="PROSITE" id="PS50011">
    <property type="entry name" value="PROTEIN_KINASE_DOM"/>
    <property type="match status" value="1"/>
</dbReference>
<evidence type="ECO:0000256" key="1">
    <source>
        <dbReference type="ARBA" id="ARBA00022679"/>
    </source>
</evidence>
<dbReference type="Proteomes" id="UP000023152">
    <property type="component" value="Unassembled WGS sequence"/>
</dbReference>
<keyword evidence="1" id="KW-0808">Transferase</keyword>
<dbReference type="AlphaFoldDB" id="X6NPF2"/>
<feature type="non-terminal residue" evidence="11">
    <location>
        <position position="1"/>
    </location>
</feature>
<comment type="catalytic activity">
    <reaction evidence="8">
        <text>L-threonyl-[protein] + ATP = O-phospho-L-threonyl-[protein] + ADP + H(+)</text>
        <dbReference type="Rhea" id="RHEA:46608"/>
        <dbReference type="Rhea" id="RHEA-COMP:11060"/>
        <dbReference type="Rhea" id="RHEA-COMP:11605"/>
        <dbReference type="ChEBI" id="CHEBI:15378"/>
        <dbReference type="ChEBI" id="CHEBI:30013"/>
        <dbReference type="ChEBI" id="CHEBI:30616"/>
        <dbReference type="ChEBI" id="CHEBI:61977"/>
        <dbReference type="ChEBI" id="CHEBI:456216"/>
        <dbReference type="EC" id="2.7.12.2"/>
    </reaction>
</comment>
<dbReference type="InterPro" id="IPR000719">
    <property type="entry name" value="Prot_kinase_dom"/>
</dbReference>
<evidence type="ECO:0000256" key="5">
    <source>
        <dbReference type="ARBA" id="ARBA00038035"/>
    </source>
</evidence>
<feature type="domain" description="Protein kinase" evidence="10">
    <location>
        <begin position="21"/>
        <end position="355"/>
    </location>
</feature>
<evidence type="ECO:0000256" key="9">
    <source>
        <dbReference type="ARBA" id="ARBA00051693"/>
    </source>
</evidence>